<evidence type="ECO:0000313" key="3">
    <source>
        <dbReference type="Proteomes" id="UP001516400"/>
    </source>
</evidence>
<evidence type="ECO:0000256" key="1">
    <source>
        <dbReference type="SAM" id="MobiDB-lite"/>
    </source>
</evidence>
<dbReference type="EMBL" id="JABFTP020000144">
    <property type="protein sequence ID" value="KAL3281750.1"/>
    <property type="molecule type" value="Genomic_DNA"/>
</dbReference>
<evidence type="ECO:0000313" key="2">
    <source>
        <dbReference type="EMBL" id="KAL3281750.1"/>
    </source>
</evidence>
<gene>
    <name evidence="2" type="ORF">HHI36_004954</name>
</gene>
<reference evidence="2 3" key="1">
    <citation type="journal article" date="2021" name="BMC Biol.">
        <title>Horizontally acquired antibacterial genes associated with adaptive radiation of ladybird beetles.</title>
        <authorList>
            <person name="Li H.S."/>
            <person name="Tang X.F."/>
            <person name="Huang Y.H."/>
            <person name="Xu Z.Y."/>
            <person name="Chen M.L."/>
            <person name="Du X.Y."/>
            <person name="Qiu B.Y."/>
            <person name="Chen P.T."/>
            <person name="Zhang W."/>
            <person name="Slipinski A."/>
            <person name="Escalona H.E."/>
            <person name="Waterhouse R.M."/>
            <person name="Zwick A."/>
            <person name="Pang H."/>
        </authorList>
    </citation>
    <scope>NUCLEOTIDE SEQUENCE [LARGE SCALE GENOMIC DNA]</scope>
    <source>
        <strain evidence="2">SYSU2018</strain>
    </source>
</reference>
<dbReference type="Proteomes" id="UP001516400">
    <property type="component" value="Unassembled WGS sequence"/>
</dbReference>
<accession>A0ABD2NUA7</accession>
<comment type="caution">
    <text evidence="2">The sequence shown here is derived from an EMBL/GenBank/DDBJ whole genome shotgun (WGS) entry which is preliminary data.</text>
</comment>
<keyword evidence="3" id="KW-1185">Reference proteome</keyword>
<organism evidence="2 3">
    <name type="scientific">Cryptolaemus montrouzieri</name>
    <dbReference type="NCBI Taxonomy" id="559131"/>
    <lineage>
        <taxon>Eukaryota</taxon>
        <taxon>Metazoa</taxon>
        <taxon>Ecdysozoa</taxon>
        <taxon>Arthropoda</taxon>
        <taxon>Hexapoda</taxon>
        <taxon>Insecta</taxon>
        <taxon>Pterygota</taxon>
        <taxon>Neoptera</taxon>
        <taxon>Endopterygota</taxon>
        <taxon>Coleoptera</taxon>
        <taxon>Polyphaga</taxon>
        <taxon>Cucujiformia</taxon>
        <taxon>Coccinelloidea</taxon>
        <taxon>Coccinellidae</taxon>
        <taxon>Scymninae</taxon>
        <taxon>Scymnini</taxon>
        <taxon>Cryptolaemus</taxon>
    </lineage>
</organism>
<name>A0ABD2NUA7_9CUCU</name>
<dbReference type="AlphaFoldDB" id="A0ABD2NUA7"/>
<feature type="region of interest" description="Disordered" evidence="1">
    <location>
        <begin position="77"/>
        <end position="97"/>
    </location>
</feature>
<proteinExistence type="predicted"/>
<protein>
    <submittedName>
        <fullName evidence="2">Uncharacterized protein</fullName>
    </submittedName>
</protein>
<sequence length="116" mass="13008">MQVAVRLKRLFLSNLDQDTAEEDILGCLNEHEKVGVPAHLEKEFKALTFWPPGTIADSYQFKDDEVAKETVDVGSGSQIVAQPSPGEHFSRKRHQNQSIKSFGRCNQTIVVIAQQQ</sequence>